<reference evidence="2 3" key="1">
    <citation type="submission" date="2016-10" db="EMBL/GenBank/DDBJ databases">
        <authorList>
            <person name="de Groot N.N."/>
        </authorList>
    </citation>
    <scope>NUCLEOTIDE SEQUENCE [LARGE SCALE GENOMIC DNA]</scope>
    <source>
        <strain evidence="2 3">DSM 25584</strain>
    </source>
</reference>
<organism evidence="2 3">
    <name type="scientific">Limimonas halophila</name>
    <dbReference type="NCBI Taxonomy" id="1082479"/>
    <lineage>
        <taxon>Bacteria</taxon>
        <taxon>Pseudomonadati</taxon>
        <taxon>Pseudomonadota</taxon>
        <taxon>Alphaproteobacteria</taxon>
        <taxon>Rhodospirillales</taxon>
        <taxon>Rhodovibrionaceae</taxon>
        <taxon>Limimonas</taxon>
    </lineage>
</organism>
<protein>
    <recommendedName>
        <fullName evidence="1">Glycosyltransferase 2-like domain-containing protein</fullName>
    </recommendedName>
</protein>
<dbReference type="CDD" id="cd04186">
    <property type="entry name" value="GT_2_like_c"/>
    <property type="match status" value="1"/>
</dbReference>
<keyword evidence="3" id="KW-1185">Reference proteome</keyword>
<evidence type="ECO:0000313" key="2">
    <source>
        <dbReference type="EMBL" id="SDF74740.1"/>
    </source>
</evidence>
<dbReference type="InterPro" id="IPR001173">
    <property type="entry name" value="Glyco_trans_2-like"/>
</dbReference>
<dbReference type="Gene3D" id="3.90.550.10">
    <property type="entry name" value="Spore Coat Polysaccharide Biosynthesis Protein SpsA, Chain A"/>
    <property type="match status" value="1"/>
</dbReference>
<proteinExistence type="predicted"/>
<evidence type="ECO:0000313" key="3">
    <source>
        <dbReference type="Proteomes" id="UP000199415"/>
    </source>
</evidence>
<dbReference type="PANTHER" id="PTHR43179">
    <property type="entry name" value="RHAMNOSYLTRANSFERASE WBBL"/>
    <property type="match status" value="1"/>
</dbReference>
<accession>A0A1G7NN95</accession>
<dbReference type="InterPro" id="IPR029044">
    <property type="entry name" value="Nucleotide-diphossugar_trans"/>
</dbReference>
<dbReference type="AlphaFoldDB" id="A0A1G7NN95"/>
<dbReference type="EMBL" id="FNCE01000002">
    <property type="protein sequence ID" value="SDF74740.1"/>
    <property type="molecule type" value="Genomic_DNA"/>
</dbReference>
<gene>
    <name evidence="2" type="ORF">SAMN05216241_102213</name>
</gene>
<dbReference type="Pfam" id="PF00535">
    <property type="entry name" value="Glycos_transf_2"/>
    <property type="match status" value="1"/>
</dbReference>
<dbReference type="Proteomes" id="UP000199415">
    <property type="component" value="Unassembled WGS sequence"/>
</dbReference>
<sequence>MTTVSIIIVNYFTRDYVRKCVRSIADTIGPIEHEILVVDNSHTDGVGEVVDPSTTVLTPSRNLGFGAACNLAAERASGRHLLLINPDVVVLPGAIQGALACAGRHPGAGIVGARTVQPDGSLNPGSCWRMMTTWSLLCRVAALDRLFHNNPLLNREGYGGWSRGDERPVEVVTGCFLLIGRDLWDHLGGFDERFFVYGEDADLCLRAAQLGYHPRLTPDATVIHTGGSSEPVKAGKMSRLLTAKVQLVRKHAPPRAAARQERLLLAWPYSRYLASRTARALGVTRAQAAQACWREVWGSVRHTRNRSIAAGAGSS</sequence>
<dbReference type="PANTHER" id="PTHR43179:SF7">
    <property type="entry name" value="RHAMNOSYLTRANSFERASE WBBL"/>
    <property type="match status" value="1"/>
</dbReference>
<evidence type="ECO:0000259" key="1">
    <source>
        <dbReference type="Pfam" id="PF00535"/>
    </source>
</evidence>
<feature type="domain" description="Glycosyltransferase 2-like" evidence="1">
    <location>
        <begin position="5"/>
        <end position="146"/>
    </location>
</feature>
<dbReference type="STRING" id="1082479.SAMN05216241_102213"/>
<dbReference type="SUPFAM" id="SSF53448">
    <property type="entry name" value="Nucleotide-diphospho-sugar transferases"/>
    <property type="match status" value="1"/>
</dbReference>
<name>A0A1G7NN95_9PROT</name>